<dbReference type="Gene3D" id="3.40.50.720">
    <property type="entry name" value="NAD(P)-binding Rossmann-like Domain"/>
    <property type="match status" value="1"/>
</dbReference>
<dbReference type="Pfam" id="PF02719">
    <property type="entry name" value="Polysacc_synt_2"/>
    <property type="match status" value="1"/>
</dbReference>
<name>A0A1F6ED55_9BACT</name>
<evidence type="ECO:0000256" key="1">
    <source>
        <dbReference type="ARBA" id="ARBA00007430"/>
    </source>
</evidence>
<dbReference type="SUPFAM" id="SSF51735">
    <property type="entry name" value="NAD(P)-binding Rossmann-fold domains"/>
    <property type="match status" value="1"/>
</dbReference>
<protein>
    <submittedName>
        <fullName evidence="3">UDP-N-acetylglucosamine 4,6-dehydratase (Inverting)</fullName>
    </submittedName>
</protein>
<comment type="similarity">
    <text evidence="1">Belongs to the polysaccharide synthase family.</text>
</comment>
<dbReference type="PANTHER" id="PTHR43318:SF2">
    <property type="entry name" value="UDP-N-ACETYLGLUCOSAMINE 4,6-DEHYDRATASE (INVERTING)"/>
    <property type="match status" value="1"/>
</dbReference>
<proteinExistence type="inferred from homology"/>
<gene>
    <name evidence="3" type="ORF">A3F27_02200</name>
</gene>
<dbReference type="InterPro" id="IPR036291">
    <property type="entry name" value="NAD(P)-bd_dom_sf"/>
</dbReference>
<dbReference type="NCBIfam" id="TIGR03589">
    <property type="entry name" value="PseB"/>
    <property type="match status" value="1"/>
</dbReference>
<dbReference type="InterPro" id="IPR003869">
    <property type="entry name" value="Polysac_CapD-like"/>
</dbReference>
<evidence type="ECO:0000313" key="3">
    <source>
        <dbReference type="EMBL" id="OGG71132.1"/>
    </source>
</evidence>
<dbReference type="PANTHER" id="PTHR43318">
    <property type="entry name" value="UDP-N-ACETYLGLUCOSAMINE 4,6-DEHYDRATASE"/>
    <property type="match status" value="1"/>
</dbReference>
<evidence type="ECO:0000313" key="4">
    <source>
        <dbReference type="Proteomes" id="UP000176689"/>
    </source>
</evidence>
<organism evidence="3 4">
    <name type="scientific">Candidatus Kaiserbacteria bacterium RIFCSPHIGHO2_12_FULL_53_13</name>
    <dbReference type="NCBI Taxonomy" id="1798502"/>
    <lineage>
        <taxon>Bacteria</taxon>
        <taxon>Candidatus Kaiseribacteriota</taxon>
    </lineage>
</organism>
<evidence type="ECO:0000259" key="2">
    <source>
        <dbReference type="Pfam" id="PF02719"/>
    </source>
</evidence>
<dbReference type="InterPro" id="IPR051203">
    <property type="entry name" value="Polysaccharide_Synthase-Rel"/>
</dbReference>
<dbReference type="AlphaFoldDB" id="A0A1F6ED55"/>
<reference evidence="3 4" key="1">
    <citation type="journal article" date="2016" name="Nat. Commun.">
        <title>Thousands of microbial genomes shed light on interconnected biogeochemical processes in an aquifer system.</title>
        <authorList>
            <person name="Anantharaman K."/>
            <person name="Brown C.T."/>
            <person name="Hug L.A."/>
            <person name="Sharon I."/>
            <person name="Castelle C.J."/>
            <person name="Probst A.J."/>
            <person name="Thomas B.C."/>
            <person name="Singh A."/>
            <person name="Wilkins M.J."/>
            <person name="Karaoz U."/>
            <person name="Brodie E.L."/>
            <person name="Williams K.H."/>
            <person name="Hubbard S.S."/>
            <person name="Banfield J.F."/>
        </authorList>
    </citation>
    <scope>NUCLEOTIDE SEQUENCE [LARGE SCALE GENOMIC DNA]</scope>
</reference>
<feature type="domain" description="Polysaccharide biosynthesis protein CapD-like" evidence="2">
    <location>
        <begin position="9"/>
        <end position="281"/>
    </location>
</feature>
<dbReference type="InterPro" id="IPR020025">
    <property type="entry name" value="PseB"/>
</dbReference>
<accession>A0A1F6ED55</accession>
<comment type="caution">
    <text evidence="3">The sequence shown here is derived from an EMBL/GenBank/DDBJ whole genome shotgun (WGS) entry which is preliminary data.</text>
</comment>
<dbReference type="Proteomes" id="UP000176689">
    <property type="component" value="Unassembled WGS sequence"/>
</dbReference>
<dbReference type="EMBL" id="MFLP01000014">
    <property type="protein sequence ID" value="OGG71132.1"/>
    <property type="molecule type" value="Genomic_DNA"/>
</dbReference>
<dbReference type="CDD" id="cd05237">
    <property type="entry name" value="UDP_invert_4-6DH_SDR_e"/>
    <property type="match status" value="1"/>
</dbReference>
<sequence length="339" mass="38142">MSIVDGKTILITGGTGSFGKACVKKLLDEYKPKRIRIFSRDELKQWDMRRQFGDHPTLRFLIGDVRDAERIKRATEGVDIIIHAAALKQVPACEYNPMEAVKTNINGAMNVINAALDNNVPRVIALSTDKAAAPVNTYGATKLCSDRLFIQSNSYRGLNRDTRFSVVRYGNVMASRGSVIPLFKKQKEKGELTITHKDMTRFWITLPQSVDFVLSSLEIMQGGEMFVPKIPTMKVIDLAKSIAPEATCRVVGIRPGEKLHECLITGEEGRLAYELKDRYIVLSASPSGWVNDVRKYKGAKKIKEGFEYHSHTNEDQLTIPQMKKFLKEVEEHERAIGQL</sequence>